<reference evidence="1" key="1">
    <citation type="journal article" date="2021" name="Proc. Natl. Acad. Sci. U.S.A.">
        <title>A Catalog of Tens of Thousands of Viruses from Human Metagenomes Reveals Hidden Associations with Chronic Diseases.</title>
        <authorList>
            <person name="Tisza M.J."/>
            <person name="Buck C.B."/>
        </authorList>
    </citation>
    <scope>NUCLEOTIDE SEQUENCE</scope>
    <source>
        <strain evidence="1">CtHxr66</strain>
    </source>
</reference>
<evidence type="ECO:0000313" key="1">
    <source>
        <dbReference type="EMBL" id="DAD81779.1"/>
    </source>
</evidence>
<proteinExistence type="predicted"/>
<sequence length="228" mass="24730">MRGDSLSRDIRVSLPAAIVYVSGSVNGKDYVWTLDGEAWKATVDRASDEKYAVSLTAINAAGTSASYQFTLNYGMLSLITDRTQADVDGVIAALSRIEAGRGTPADVLLLSDNKGSYNYTDLNRVAGAVLYVAEELEANGYSVTVTAKQGWTETDIPTQADIDQYLADIAEIRGALPVPADTPKVPTMPLDYQKTNDIESILILVDQLVQNIAKSWFYSGDLYSNEIK</sequence>
<organism evidence="1">
    <name type="scientific">Siphoviridae sp. ctHxr66</name>
    <dbReference type="NCBI Taxonomy" id="2826237"/>
    <lineage>
        <taxon>Viruses</taxon>
        <taxon>Duplodnaviria</taxon>
        <taxon>Heunggongvirae</taxon>
        <taxon>Uroviricota</taxon>
        <taxon>Caudoviricetes</taxon>
    </lineage>
</organism>
<protein>
    <submittedName>
        <fullName evidence="1">Uncharacterized protein</fullName>
    </submittedName>
</protein>
<accession>A0A8S5MIQ4</accession>
<name>A0A8S5MIQ4_9CAUD</name>
<dbReference type="EMBL" id="BK014907">
    <property type="protein sequence ID" value="DAD81779.1"/>
    <property type="molecule type" value="Genomic_DNA"/>
</dbReference>